<reference evidence="3 4" key="1">
    <citation type="submission" date="2014-06" db="EMBL/GenBank/DDBJ databases">
        <title>Draft genome sequence of the putrescine producing strain Lactococcus lactis subsp cremoris GE214.</title>
        <authorList>
            <person name="Ladero V."/>
            <person name="Linares D.M."/>
            <person name="del Rio B."/>
            <person name="Mayo B."/>
            <person name="Martin M.C."/>
            <person name="Fernandez M."/>
            <person name="Alvarez M.A."/>
        </authorList>
    </citation>
    <scope>NUCLEOTIDE SEQUENCE [LARGE SCALE GENOMIC DNA]</scope>
    <source>
        <strain evidence="3 4">GE214</strain>
    </source>
</reference>
<keyword evidence="1" id="KW-0732">Signal</keyword>
<dbReference type="Proteomes" id="UP000028401">
    <property type="component" value="Unassembled WGS sequence"/>
</dbReference>
<protein>
    <recommendedName>
        <fullName evidence="2">DUF5648 domain-containing protein</fullName>
    </recommendedName>
</protein>
<proteinExistence type="predicted"/>
<organism evidence="3 4">
    <name type="scientific">Lactococcus cremoris subsp. cremoris GE214</name>
    <dbReference type="NCBI Taxonomy" id="1415168"/>
    <lineage>
        <taxon>Bacteria</taxon>
        <taxon>Bacillati</taxon>
        <taxon>Bacillota</taxon>
        <taxon>Bacilli</taxon>
        <taxon>Lactobacillales</taxon>
        <taxon>Streptococcaceae</taxon>
        <taxon>Lactococcus</taxon>
        <taxon>Lactococcus cremoris subsp. cremoris</taxon>
    </lineage>
</organism>
<dbReference type="AlphaFoldDB" id="A0A084ACB0"/>
<feature type="chain" id="PRO_5001770738" description="DUF5648 domain-containing protein" evidence="1">
    <location>
        <begin position="28"/>
        <end position="258"/>
    </location>
</feature>
<dbReference type="EMBL" id="AZSI01000017">
    <property type="protein sequence ID" value="KEY62939.1"/>
    <property type="molecule type" value="Genomic_DNA"/>
</dbReference>
<dbReference type="Pfam" id="PF18885">
    <property type="entry name" value="DUF5648"/>
    <property type="match status" value="1"/>
</dbReference>
<dbReference type="PATRIC" id="fig|1415168.3.peg.896"/>
<gene>
    <name evidence="3" type="ORF">U725_00837</name>
</gene>
<accession>A0A084ACB0</accession>
<evidence type="ECO:0000256" key="1">
    <source>
        <dbReference type="SAM" id="SignalP"/>
    </source>
</evidence>
<dbReference type="RefSeq" id="WP_042747968.1">
    <property type="nucleotide sequence ID" value="NZ_AZSI01000017.1"/>
</dbReference>
<evidence type="ECO:0000259" key="2">
    <source>
        <dbReference type="Pfam" id="PF18885"/>
    </source>
</evidence>
<evidence type="ECO:0000313" key="3">
    <source>
        <dbReference type="EMBL" id="KEY62939.1"/>
    </source>
</evidence>
<feature type="signal peptide" evidence="1">
    <location>
        <begin position="1"/>
        <end position="27"/>
    </location>
</feature>
<evidence type="ECO:0000313" key="4">
    <source>
        <dbReference type="Proteomes" id="UP000028401"/>
    </source>
</evidence>
<dbReference type="InterPro" id="IPR043708">
    <property type="entry name" value="DUF5648"/>
</dbReference>
<sequence length="258" mass="28700">MKINTIQVLIASTLALGTVALTQDVKAADQTTSIYRLYNKNTGEHFYTQSRTEQLNAIVAGWDDEGTGWVAPLSSNSPVYRVYNPNANGGDHYYTKSKYEAQSLVNRGWKWDYNGQPVFYSGGNSSVYVAYNPNAQSGSHNYTMNSFEQNSLLNNGWKYGATAWKAVTKFNWTLNQYKSLVVGDSNGNGGTNYNSVLASHDIPTDITSLSTDGYATKTVIYDNTKWDYSNGNYKSVVLTFIKQANGSYLLGYKNYINL</sequence>
<comment type="caution">
    <text evidence="3">The sequence shown here is derived from an EMBL/GenBank/DDBJ whole genome shotgun (WGS) entry which is preliminary data.</text>
</comment>
<feature type="domain" description="DUF5648" evidence="2">
    <location>
        <begin position="34"/>
        <end position="166"/>
    </location>
</feature>
<name>A0A084ACB0_LACLC</name>